<gene>
    <name evidence="2" type="ORF">SAMN05444483_101748</name>
</gene>
<feature type="signal peptide" evidence="1">
    <location>
        <begin position="1"/>
        <end position="24"/>
    </location>
</feature>
<name>A0A1M5D0V7_SALEC</name>
<dbReference type="Proteomes" id="UP000183945">
    <property type="component" value="Unassembled WGS sequence"/>
</dbReference>
<proteinExistence type="predicted"/>
<keyword evidence="3" id="KW-1185">Reference proteome</keyword>
<dbReference type="InterPro" id="IPR045607">
    <property type="entry name" value="DUF6452"/>
</dbReference>
<protein>
    <recommendedName>
        <fullName evidence="4">Lipoprotein</fullName>
    </recommendedName>
</protein>
<evidence type="ECO:0000313" key="3">
    <source>
        <dbReference type="Proteomes" id="UP000183945"/>
    </source>
</evidence>
<evidence type="ECO:0000256" key="1">
    <source>
        <dbReference type="SAM" id="SignalP"/>
    </source>
</evidence>
<dbReference type="OrthoDB" id="663527at2"/>
<feature type="chain" id="PRO_5012273985" description="Lipoprotein" evidence="1">
    <location>
        <begin position="25"/>
        <end position="175"/>
    </location>
</feature>
<keyword evidence="1" id="KW-0732">Signal</keyword>
<dbReference type="PROSITE" id="PS51257">
    <property type="entry name" value="PROKAR_LIPOPROTEIN"/>
    <property type="match status" value="1"/>
</dbReference>
<accession>A0A1M5D0V7</accession>
<reference evidence="3" key="1">
    <citation type="submission" date="2016-11" db="EMBL/GenBank/DDBJ databases">
        <authorList>
            <person name="Varghese N."/>
            <person name="Submissions S."/>
        </authorList>
    </citation>
    <scope>NUCLEOTIDE SEQUENCE [LARGE SCALE GENOMIC DNA]</scope>
    <source>
        <strain evidence="3">DSM 24579</strain>
    </source>
</reference>
<dbReference type="RefSeq" id="WP_072876757.1">
    <property type="nucleotide sequence ID" value="NZ_FQVT01000001.1"/>
</dbReference>
<dbReference type="STRING" id="1073325.SAMN05444483_101748"/>
<sequence length="175" mass="19871">MNKKSLNRLLGSIGLLLLVMSCQRDDICPETTQTTPMLVLRFYDAEDRDSPKTPTNLSIRATVAGKDTALYKTINRDSFAIPLRTDRNLTTYAFTLFDNADEEEEDPDLIAKTDSLSFTYGREQIYINRACAYKVIYNSMKLTLSGGEDGSWIDSYIIEEPNIEDETQAHISIFF</sequence>
<dbReference type="EMBL" id="FQVT01000001">
    <property type="protein sequence ID" value="SHF60465.1"/>
    <property type="molecule type" value="Genomic_DNA"/>
</dbReference>
<dbReference type="Pfam" id="PF20050">
    <property type="entry name" value="DUF6452"/>
    <property type="match status" value="1"/>
</dbReference>
<dbReference type="AlphaFoldDB" id="A0A1M5D0V7"/>
<evidence type="ECO:0000313" key="2">
    <source>
        <dbReference type="EMBL" id="SHF60465.1"/>
    </source>
</evidence>
<evidence type="ECO:0008006" key="4">
    <source>
        <dbReference type="Google" id="ProtNLM"/>
    </source>
</evidence>
<organism evidence="2 3">
    <name type="scientific">Salegentibacter echinorum</name>
    <dbReference type="NCBI Taxonomy" id="1073325"/>
    <lineage>
        <taxon>Bacteria</taxon>
        <taxon>Pseudomonadati</taxon>
        <taxon>Bacteroidota</taxon>
        <taxon>Flavobacteriia</taxon>
        <taxon>Flavobacteriales</taxon>
        <taxon>Flavobacteriaceae</taxon>
        <taxon>Salegentibacter</taxon>
    </lineage>
</organism>